<name>A0A1T0CWN4_9GAMM</name>
<evidence type="ECO:0000313" key="1">
    <source>
        <dbReference type="EMBL" id="OOS26764.1"/>
    </source>
</evidence>
<reference evidence="1 2" key="1">
    <citation type="submission" date="2017-02" db="EMBL/GenBank/DDBJ databases">
        <title>Draft genome sequence of Moraxella porci CCUG 54912T type strain.</title>
        <authorList>
            <person name="Salva-Serra F."/>
            <person name="Engstrom-Jakobsson H."/>
            <person name="Thorell K."/>
            <person name="Jaen-Luchoro D."/>
            <person name="Gonzales-Siles L."/>
            <person name="Karlsson R."/>
            <person name="Yazdan S."/>
            <person name="Boulund F."/>
            <person name="Johnning A."/>
            <person name="Engstrand L."/>
            <person name="Kristiansson E."/>
            <person name="Moore E."/>
        </authorList>
    </citation>
    <scope>NUCLEOTIDE SEQUENCE [LARGE SCALE GENOMIC DNA]</scope>
    <source>
        <strain evidence="1 2">CCUG 54912</strain>
    </source>
</reference>
<sequence>MNFRILGVLGVMALAVAAWFFYQEDVEIKPAVPDAPMTSYEVTEIKAVQTDPETGKTEYTLTADSLVQNAAGEDEMLGATIVWQPPEGEQYTLTASRATLNQGSGELNLSQGFRLVRAAVADKAELVITGNALMGNTKARTVMSNEPLVVTQGSDSFKAAGFRANLQTGEYEFDKIEVIFDPPKRQNQPLF</sequence>
<dbReference type="EMBL" id="MUYV01000001">
    <property type="protein sequence ID" value="OOS26764.1"/>
    <property type="molecule type" value="Genomic_DNA"/>
</dbReference>
<evidence type="ECO:0000313" key="2">
    <source>
        <dbReference type="Proteomes" id="UP000190683"/>
    </source>
</evidence>
<dbReference type="InterPro" id="IPR010664">
    <property type="entry name" value="LipoPS_assembly_LptC-rel"/>
</dbReference>
<proteinExistence type="predicted"/>
<dbReference type="Proteomes" id="UP000190683">
    <property type="component" value="Unassembled WGS sequence"/>
</dbReference>
<dbReference type="Gene3D" id="2.60.450.10">
    <property type="entry name" value="Lipopolysaccharide (LPS) transport protein A like domain"/>
    <property type="match status" value="1"/>
</dbReference>
<dbReference type="InterPro" id="IPR026265">
    <property type="entry name" value="LptC"/>
</dbReference>
<comment type="caution">
    <text evidence="1">The sequence shown here is derived from an EMBL/GenBank/DDBJ whole genome shotgun (WGS) entry which is preliminary data.</text>
</comment>
<accession>A0A1T0CWN4</accession>
<dbReference type="RefSeq" id="WP_078317160.1">
    <property type="nucleotide sequence ID" value="NZ_MUYV01000001.1"/>
</dbReference>
<dbReference type="AlphaFoldDB" id="A0A1T0CWN4"/>
<keyword evidence="2" id="KW-1185">Reference proteome</keyword>
<gene>
    <name evidence="1" type="ORF">B0681_02575</name>
</gene>
<dbReference type="STRING" id="573983.B0681_02575"/>
<dbReference type="GO" id="GO:0005886">
    <property type="term" value="C:plasma membrane"/>
    <property type="evidence" value="ECO:0007669"/>
    <property type="project" value="InterPro"/>
</dbReference>
<organism evidence="1 2">
    <name type="scientific">Moraxella porci DSM 25326</name>
    <dbReference type="NCBI Taxonomy" id="573983"/>
    <lineage>
        <taxon>Bacteria</taxon>
        <taxon>Pseudomonadati</taxon>
        <taxon>Pseudomonadota</taxon>
        <taxon>Gammaproteobacteria</taxon>
        <taxon>Moraxellales</taxon>
        <taxon>Moraxellaceae</taxon>
        <taxon>Moraxella</taxon>
    </lineage>
</organism>
<dbReference type="Pfam" id="PF06835">
    <property type="entry name" value="LptC"/>
    <property type="match status" value="1"/>
</dbReference>
<dbReference type="NCBIfam" id="TIGR04409">
    <property type="entry name" value="LptC_YrbK"/>
    <property type="match status" value="1"/>
</dbReference>
<protein>
    <submittedName>
        <fullName evidence="1">LPS export ABC transporter periplasmic protein LptC</fullName>
    </submittedName>
</protein>
<dbReference type="GO" id="GO:0015221">
    <property type="term" value="F:lipopolysaccharide transmembrane transporter activity"/>
    <property type="evidence" value="ECO:0007669"/>
    <property type="project" value="InterPro"/>
</dbReference>